<feature type="compositionally biased region" description="Basic and acidic residues" evidence="1">
    <location>
        <begin position="42"/>
        <end position="52"/>
    </location>
</feature>
<feature type="region of interest" description="Disordered" evidence="1">
    <location>
        <begin position="129"/>
        <end position="148"/>
    </location>
</feature>
<comment type="caution">
    <text evidence="2">The sequence shown here is derived from an EMBL/GenBank/DDBJ whole genome shotgun (WGS) entry which is preliminary data.</text>
</comment>
<accession>A0ABD3Q1M5</accession>
<feature type="compositionally biased region" description="Low complexity" evidence="1">
    <location>
        <begin position="255"/>
        <end position="266"/>
    </location>
</feature>
<dbReference type="EMBL" id="JALLPJ020000359">
    <property type="protein sequence ID" value="KAL3794364.1"/>
    <property type="molecule type" value="Genomic_DNA"/>
</dbReference>
<reference evidence="2 3" key="1">
    <citation type="submission" date="2024-10" db="EMBL/GenBank/DDBJ databases">
        <title>Updated reference genomes for cyclostephanoid diatoms.</title>
        <authorList>
            <person name="Roberts W.R."/>
            <person name="Alverson A.J."/>
        </authorList>
    </citation>
    <scope>NUCLEOTIDE SEQUENCE [LARGE SCALE GENOMIC DNA]</scope>
    <source>
        <strain evidence="2 3">AJA010-31</strain>
    </source>
</reference>
<sequence length="327" mass="36039">MTESKLKRSPYLSQMTKTANTDLMTCLSRPEGSGSGGSHVEGVPRDFFELRRPAGGTSGRARPKEQQNKHLRSSLRQGVKSSSSDPSSNLHKNSSVTFSEFLTTHNQATLISNTSSCDASINNSIQKMSISEPEHSRTCEQPQEPPRPAPLQYYYNPSMRCSAVTLDPKNVPARSMTFQDMLDEGDGKEGDLNQRYRNEQWKDFDCLHAPKKRRGTMSRSIGVVSANDLAAMRRSASRMKTTANSMFATLSKANSTLSLSRSPSRTKTNQSISSSNDKTQETLLPMSEPALKRSFTESLLGTKIHSISAGLAYGSKHIQMLNSCKNC</sequence>
<feature type="region of interest" description="Disordered" evidence="1">
    <location>
        <begin position="254"/>
        <end position="283"/>
    </location>
</feature>
<dbReference type="Proteomes" id="UP001530400">
    <property type="component" value="Unassembled WGS sequence"/>
</dbReference>
<gene>
    <name evidence="2" type="ORF">ACHAWO_007339</name>
</gene>
<feature type="compositionally biased region" description="Polar residues" evidence="1">
    <location>
        <begin position="74"/>
        <end position="93"/>
    </location>
</feature>
<evidence type="ECO:0000313" key="3">
    <source>
        <dbReference type="Proteomes" id="UP001530400"/>
    </source>
</evidence>
<organism evidence="2 3">
    <name type="scientific">Cyclotella atomus</name>
    <dbReference type="NCBI Taxonomy" id="382360"/>
    <lineage>
        <taxon>Eukaryota</taxon>
        <taxon>Sar</taxon>
        <taxon>Stramenopiles</taxon>
        <taxon>Ochrophyta</taxon>
        <taxon>Bacillariophyta</taxon>
        <taxon>Coscinodiscophyceae</taxon>
        <taxon>Thalassiosirophycidae</taxon>
        <taxon>Stephanodiscales</taxon>
        <taxon>Stephanodiscaceae</taxon>
        <taxon>Cyclotella</taxon>
    </lineage>
</organism>
<feature type="compositionally biased region" description="Polar residues" evidence="1">
    <location>
        <begin position="267"/>
        <end position="277"/>
    </location>
</feature>
<proteinExistence type="predicted"/>
<name>A0ABD3Q1M5_9STRA</name>
<keyword evidence="3" id="KW-1185">Reference proteome</keyword>
<protein>
    <submittedName>
        <fullName evidence="2">Uncharacterized protein</fullName>
    </submittedName>
</protein>
<evidence type="ECO:0000256" key="1">
    <source>
        <dbReference type="SAM" id="MobiDB-lite"/>
    </source>
</evidence>
<dbReference type="AlphaFoldDB" id="A0ABD3Q1M5"/>
<feature type="region of interest" description="Disordered" evidence="1">
    <location>
        <begin position="22"/>
        <end position="93"/>
    </location>
</feature>
<evidence type="ECO:0000313" key="2">
    <source>
        <dbReference type="EMBL" id="KAL3794364.1"/>
    </source>
</evidence>